<protein>
    <submittedName>
        <fullName evidence="2">Uncharacterized protein</fullName>
    </submittedName>
</protein>
<dbReference type="EMBL" id="CP002467">
    <property type="protein sequence ID" value="ADV84202.1"/>
    <property type="molecule type" value="Genomic_DNA"/>
</dbReference>
<keyword evidence="3" id="KW-1185">Reference proteome</keyword>
<name>E8UXH8_TERSS</name>
<reference evidence="2 3" key="1">
    <citation type="journal article" date="2012" name="Stand. Genomic Sci.">
        <title>Complete genome sequence of Terriglobus saanensis type strain SP1PR4(T), an Acidobacteria from tundra soil.</title>
        <authorList>
            <person name="Rawat S.R."/>
            <person name="Mannisto M.K."/>
            <person name="Starovoytov V."/>
            <person name="Goodwin L."/>
            <person name="Nolan M."/>
            <person name="Hauser L."/>
            <person name="Land M."/>
            <person name="Davenport K.W."/>
            <person name="Woyke T."/>
            <person name="Haggblom M.M."/>
        </authorList>
    </citation>
    <scope>NUCLEOTIDE SEQUENCE</scope>
    <source>
        <strain evidence="3">ATCC BAA-1853 / DSM 23119 / SP1PR4</strain>
    </source>
</reference>
<evidence type="ECO:0000313" key="2">
    <source>
        <dbReference type="EMBL" id="ADV84202.1"/>
    </source>
</evidence>
<feature type="transmembrane region" description="Helical" evidence="1">
    <location>
        <begin position="36"/>
        <end position="53"/>
    </location>
</feature>
<keyword evidence="1" id="KW-1133">Transmembrane helix</keyword>
<dbReference type="eggNOG" id="ENOG5033FJJ">
    <property type="taxonomic scope" value="Bacteria"/>
</dbReference>
<dbReference type="KEGG" id="tsa:AciPR4_3448"/>
<keyword evidence="1" id="KW-0812">Transmembrane</keyword>
<evidence type="ECO:0000256" key="1">
    <source>
        <dbReference type="SAM" id="Phobius"/>
    </source>
</evidence>
<keyword evidence="1" id="KW-0472">Membrane</keyword>
<dbReference type="AlphaFoldDB" id="E8UXH8"/>
<gene>
    <name evidence="2" type="ordered locus">AciPR4_3448</name>
</gene>
<proteinExistence type="predicted"/>
<evidence type="ECO:0000313" key="3">
    <source>
        <dbReference type="Proteomes" id="UP000006844"/>
    </source>
</evidence>
<dbReference type="HOGENOM" id="CLU_2884414_0_0_0"/>
<accession>E8UXH8</accession>
<dbReference type="Proteomes" id="UP000006844">
    <property type="component" value="Chromosome"/>
</dbReference>
<organism evidence="2 3">
    <name type="scientific">Terriglobus saanensis (strain ATCC BAA-1853 / DSM 23119 / SP1PR4)</name>
    <dbReference type="NCBI Taxonomy" id="401053"/>
    <lineage>
        <taxon>Bacteria</taxon>
        <taxon>Pseudomonadati</taxon>
        <taxon>Acidobacteriota</taxon>
        <taxon>Terriglobia</taxon>
        <taxon>Terriglobales</taxon>
        <taxon>Acidobacteriaceae</taxon>
        <taxon>Terriglobus</taxon>
    </lineage>
</organism>
<sequence length="61" mass="6845">MNGPGSQQRMFVALAVIAFAALGVWRTMEPGKYRSLVWVLLGFFAFRVLIGRVKASRSETR</sequence>